<dbReference type="InterPro" id="IPR019079">
    <property type="entry name" value="Capsule_synth_CapA"/>
</dbReference>
<keyword evidence="2" id="KW-0472">Membrane</keyword>
<proteinExistence type="inferred from homology"/>
<dbReference type="EMBL" id="CP001720">
    <property type="protein sequence ID" value="ACV61979.1"/>
    <property type="molecule type" value="Genomic_DNA"/>
</dbReference>
<dbReference type="STRING" id="485916.Dtox_1093"/>
<dbReference type="SUPFAM" id="SSF56300">
    <property type="entry name" value="Metallo-dependent phosphatases"/>
    <property type="match status" value="1"/>
</dbReference>
<keyword evidence="5" id="KW-1185">Reference proteome</keyword>
<feature type="domain" description="Capsule synthesis protein CapA" evidence="3">
    <location>
        <begin position="49"/>
        <end position="292"/>
    </location>
</feature>
<dbReference type="KEGG" id="dae:Dtox_1093"/>
<dbReference type="OrthoDB" id="9810906at2"/>
<sequence length="397" mass="44983">MKIKLLVFFVILIASIIFFPISLHIFNTDNISVLTEQKNAAINNTVTVKLTSIGDFLMHLPIIKSAYDNNTKAYNFQPVFAPVEEYLQDSDLTIGNLETRLAGPEKGYSGYPLFNCPADLAVDLKKLGIDIITLANNHCLDMGWNGLITTMNNLEQAGMQYIGNARSPEERDNLLIKDIKGIKLGFLNYTETTNGLPVPEGKDFGVNLINLDIIKKDIASLISNRADIVIVYLHFGTEYKRYPTENQKKLARQVFDAGADIILGDHVHVLQPMEREGEKFIIYSLGNFISNQRWQYSDSGIILNLTFEKNLEQNKTHLKNIDYIPVWVDTYPAAGMLRYRVLAVEKAIADYQNGNDPLLTAEDYTRLKEVWEETTTLMSRPEQNIMPVMLLKNPERA</sequence>
<keyword evidence="2" id="KW-0812">Transmembrane</keyword>
<keyword evidence="2" id="KW-1133">Transmembrane helix</keyword>
<dbReference type="InterPro" id="IPR052169">
    <property type="entry name" value="CW_Biosynth-Accessory"/>
</dbReference>
<dbReference type="Gene3D" id="3.60.21.10">
    <property type="match status" value="1"/>
</dbReference>
<dbReference type="InterPro" id="IPR029052">
    <property type="entry name" value="Metallo-depent_PP-like"/>
</dbReference>
<comment type="similarity">
    <text evidence="1">Belongs to the CapA family.</text>
</comment>
<feature type="transmembrane region" description="Helical" evidence="2">
    <location>
        <begin position="5"/>
        <end position="26"/>
    </location>
</feature>
<evidence type="ECO:0000256" key="1">
    <source>
        <dbReference type="ARBA" id="ARBA00005662"/>
    </source>
</evidence>
<name>C8W4B1_DESAS</name>
<dbReference type="HOGENOM" id="CLU_038823_0_2_9"/>
<evidence type="ECO:0000256" key="2">
    <source>
        <dbReference type="SAM" id="Phobius"/>
    </source>
</evidence>
<dbReference type="PANTHER" id="PTHR33393">
    <property type="entry name" value="POLYGLUTAMINE SYNTHESIS ACCESSORY PROTEIN RV0574C-RELATED"/>
    <property type="match status" value="1"/>
</dbReference>
<dbReference type="eggNOG" id="COG2843">
    <property type="taxonomic scope" value="Bacteria"/>
</dbReference>
<dbReference type="PANTHER" id="PTHR33393:SF12">
    <property type="entry name" value="CAPSULE BIOSYNTHESIS PROTEIN CAPA"/>
    <property type="match status" value="1"/>
</dbReference>
<reference evidence="4 5" key="1">
    <citation type="journal article" date="2009" name="Stand. Genomic Sci.">
        <title>Complete genome sequence of Desulfotomaculum acetoxidans type strain (5575).</title>
        <authorList>
            <person name="Spring S."/>
            <person name="Lapidus A."/>
            <person name="Schroder M."/>
            <person name="Gleim D."/>
            <person name="Sims D."/>
            <person name="Meincke L."/>
            <person name="Glavina Del Rio T."/>
            <person name="Tice H."/>
            <person name="Copeland A."/>
            <person name="Cheng J.F."/>
            <person name="Lucas S."/>
            <person name="Chen F."/>
            <person name="Nolan M."/>
            <person name="Bruce D."/>
            <person name="Goodwin L."/>
            <person name="Pitluck S."/>
            <person name="Ivanova N."/>
            <person name="Mavromatis K."/>
            <person name="Mikhailova N."/>
            <person name="Pati A."/>
            <person name="Chen A."/>
            <person name="Palaniappan K."/>
            <person name="Land M."/>
            <person name="Hauser L."/>
            <person name="Chang Y.J."/>
            <person name="Jeffries C.D."/>
            <person name="Chain P."/>
            <person name="Saunders E."/>
            <person name="Brettin T."/>
            <person name="Detter J.C."/>
            <person name="Goker M."/>
            <person name="Bristow J."/>
            <person name="Eisen J.A."/>
            <person name="Markowitz V."/>
            <person name="Hugenholtz P."/>
            <person name="Kyrpides N.C."/>
            <person name="Klenk H.P."/>
            <person name="Han C."/>
        </authorList>
    </citation>
    <scope>NUCLEOTIDE SEQUENCE [LARGE SCALE GENOMIC DNA]</scope>
    <source>
        <strain evidence="5">ATCC 49208 / DSM 771 / VKM B-1644</strain>
    </source>
</reference>
<evidence type="ECO:0000313" key="5">
    <source>
        <dbReference type="Proteomes" id="UP000002217"/>
    </source>
</evidence>
<accession>C8W4B1</accession>
<evidence type="ECO:0000313" key="4">
    <source>
        <dbReference type="EMBL" id="ACV61979.1"/>
    </source>
</evidence>
<dbReference type="RefSeq" id="WP_015756694.1">
    <property type="nucleotide sequence ID" value="NC_013216.1"/>
</dbReference>
<dbReference type="Pfam" id="PF09587">
    <property type="entry name" value="PGA_cap"/>
    <property type="match status" value="1"/>
</dbReference>
<evidence type="ECO:0000259" key="3">
    <source>
        <dbReference type="SMART" id="SM00854"/>
    </source>
</evidence>
<organism evidence="4 5">
    <name type="scientific">Desulfofarcimen acetoxidans (strain ATCC 49208 / DSM 771 / KCTC 5769 / VKM B-1644 / 5575)</name>
    <name type="common">Desulfotomaculum acetoxidans</name>
    <dbReference type="NCBI Taxonomy" id="485916"/>
    <lineage>
        <taxon>Bacteria</taxon>
        <taxon>Bacillati</taxon>
        <taxon>Bacillota</taxon>
        <taxon>Clostridia</taxon>
        <taxon>Eubacteriales</taxon>
        <taxon>Peptococcaceae</taxon>
        <taxon>Desulfofarcimen</taxon>
    </lineage>
</organism>
<dbReference type="Proteomes" id="UP000002217">
    <property type="component" value="Chromosome"/>
</dbReference>
<protein>
    <recommendedName>
        <fullName evidence="3">Capsule synthesis protein CapA domain-containing protein</fullName>
    </recommendedName>
</protein>
<dbReference type="CDD" id="cd07381">
    <property type="entry name" value="MPP_CapA"/>
    <property type="match status" value="1"/>
</dbReference>
<dbReference type="AlphaFoldDB" id="C8W4B1"/>
<dbReference type="SMART" id="SM00854">
    <property type="entry name" value="PGA_cap"/>
    <property type="match status" value="1"/>
</dbReference>
<gene>
    <name evidence="4" type="ordered locus">Dtox_1093</name>
</gene>